<keyword evidence="1" id="KW-1133">Transmembrane helix</keyword>
<dbReference type="WBParaSite" id="SVE_0761800.1">
    <property type="protein sequence ID" value="SVE_0761800.1"/>
    <property type="gene ID" value="SVE_0761800"/>
</dbReference>
<name>A0A0K0FFH5_STRVS</name>
<organism evidence="2 3">
    <name type="scientific">Strongyloides venezuelensis</name>
    <name type="common">Threadworm</name>
    <dbReference type="NCBI Taxonomy" id="75913"/>
    <lineage>
        <taxon>Eukaryota</taxon>
        <taxon>Metazoa</taxon>
        <taxon>Ecdysozoa</taxon>
        <taxon>Nematoda</taxon>
        <taxon>Chromadorea</taxon>
        <taxon>Rhabditida</taxon>
        <taxon>Tylenchina</taxon>
        <taxon>Panagrolaimomorpha</taxon>
        <taxon>Strongyloidoidea</taxon>
        <taxon>Strongyloididae</taxon>
        <taxon>Strongyloides</taxon>
    </lineage>
</organism>
<proteinExistence type="predicted"/>
<evidence type="ECO:0000256" key="1">
    <source>
        <dbReference type="SAM" id="Phobius"/>
    </source>
</evidence>
<dbReference type="STRING" id="75913.A0A0K0FFH5"/>
<keyword evidence="1" id="KW-0812">Transmembrane</keyword>
<accession>A0A0K0FFH5</accession>
<reference evidence="3" key="2">
    <citation type="submission" date="2015-08" db="UniProtKB">
        <authorList>
            <consortium name="WormBaseParasite"/>
        </authorList>
    </citation>
    <scope>IDENTIFICATION</scope>
</reference>
<keyword evidence="2" id="KW-1185">Reference proteome</keyword>
<evidence type="ECO:0000313" key="3">
    <source>
        <dbReference type="WBParaSite" id="SVE_0761800.1"/>
    </source>
</evidence>
<protein>
    <submittedName>
        <fullName evidence="3">Nucleotid_trans domain-containing protein</fullName>
    </submittedName>
</protein>
<feature type="transmembrane region" description="Helical" evidence="1">
    <location>
        <begin position="12"/>
        <end position="35"/>
    </location>
</feature>
<dbReference type="InterPro" id="IPR029044">
    <property type="entry name" value="Nucleotide-diphossugar_trans"/>
</dbReference>
<dbReference type="Pfam" id="PF03314">
    <property type="entry name" value="DUF273"/>
    <property type="match status" value="1"/>
</dbReference>
<dbReference type="Gene3D" id="3.90.550.10">
    <property type="entry name" value="Spore Coat Polysaccharide Biosynthesis Protein SpsA, Chain A"/>
    <property type="match status" value="1"/>
</dbReference>
<reference evidence="2" key="1">
    <citation type="submission" date="2014-07" db="EMBL/GenBank/DDBJ databases">
        <authorList>
            <person name="Martin A.A"/>
            <person name="De Silva N."/>
        </authorList>
    </citation>
    <scope>NUCLEOTIDE SEQUENCE</scope>
</reference>
<dbReference type="PANTHER" id="PTHR31562">
    <property type="entry name" value="PROTEIN CBG18972"/>
    <property type="match status" value="1"/>
</dbReference>
<dbReference type="PANTHER" id="PTHR31562:SF4">
    <property type="entry name" value="DUF268 DOMAIN-CONTAINING PROTEIN-RELATED"/>
    <property type="match status" value="1"/>
</dbReference>
<dbReference type="InterPro" id="IPR004988">
    <property type="entry name" value="DUF273"/>
</dbReference>
<keyword evidence="1" id="KW-0472">Membrane</keyword>
<dbReference type="Proteomes" id="UP000035680">
    <property type="component" value="Unassembled WGS sequence"/>
</dbReference>
<evidence type="ECO:0000313" key="2">
    <source>
        <dbReference type="Proteomes" id="UP000035680"/>
    </source>
</evidence>
<dbReference type="AlphaFoldDB" id="A0A0K0FFH5"/>
<sequence>MESFIRHLLKFFLISLIFSILYLTIVTVIDNLYYYNKDNLDIVNTINNNLVKDRLQPHQIAIVMVIESDSESNYEQAIETVKCYSWHYNYTFVILRQEKVPEFSYNCHYEDFMFRRHCIVANYAQKHKNDIKYIVFIDGDVGVVNPVHRLENYLPKDGEDILFYDRTFNYEIMAGSYIVRNTLYTRSFLRFFADYEYKMPKTSTGRDNVALQAVFIDFLGSVEHRNRYLQCMKIYNYARGYDQNMIFVSCMRYILNLMDETPNDINYHTYEGGKMKILKKLSKKRWARDGWLSEWKFCNDDLFHHAWKQEEIRTKKIVFKGRFLANNKICKSSNFMKLWDYDKSFEVNCKAIDKNVKLYVESAYDQHVKELLESDVTKIKD</sequence>